<accession>A0A0K2TGI1</accession>
<keyword evidence="1" id="KW-0472">Membrane</keyword>
<keyword evidence="1" id="KW-1133">Transmembrane helix</keyword>
<name>A0A0K2TGI1_LEPSM</name>
<dbReference type="AlphaFoldDB" id="A0A0K2TGI1"/>
<dbReference type="EMBL" id="HACA01007777">
    <property type="protein sequence ID" value="CDW25138.1"/>
    <property type="molecule type" value="Transcribed_RNA"/>
</dbReference>
<reference evidence="2" key="1">
    <citation type="submission" date="2014-05" db="EMBL/GenBank/DDBJ databases">
        <authorList>
            <person name="Chronopoulou M."/>
        </authorList>
    </citation>
    <scope>NUCLEOTIDE SEQUENCE</scope>
    <source>
        <tissue evidence="2">Whole organism</tissue>
    </source>
</reference>
<evidence type="ECO:0000256" key="1">
    <source>
        <dbReference type="SAM" id="Phobius"/>
    </source>
</evidence>
<feature type="transmembrane region" description="Helical" evidence="1">
    <location>
        <begin position="12"/>
        <end position="32"/>
    </location>
</feature>
<sequence>MHVDWKAQFLTYFRSLCVCCFFFTIIADRGTLIDDKC</sequence>
<protein>
    <submittedName>
        <fullName evidence="2">Uncharacterized protein</fullName>
    </submittedName>
</protein>
<evidence type="ECO:0000313" key="2">
    <source>
        <dbReference type="EMBL" id="CDW25138.1"/>
    </source>
</evidence>
<organism evidence="2">
    <name type="scientific">Lepeophtheirus salmonis</name>
    <name type="common">Salmon louse</name>
    <name type="synonym">Caligus salmonis</name>
    <dbReference type="NCBI Taxonomy" id="72036"/>
    <lineage>
        <taxon>Eukaryota</taxon>
        <taxon>Metazoa</taxon>
        <taxon>Ecdysozoa</taxon>
        <taxon>Arthropoda</taxon>
        <taxon>Crustacea</taxon>
        <taxon>Multicrustacea</taxon>
        <taxon>Hexanauplia</taxon>
        <taxon>Copepoda</taxon>
        <taxon>Siphonostomatoida</taxon>
        <taxon>Caligidae</taxon>
        <taxon>Lepeophtheirus</taxon>
    </lineage>
</organism>
<keyword evidence="1" id="KW-0812">Transmembrane</keyword>
<proteinExistence type="predicted"/>